<dbReference type="EMBL" id="JASTZU010000063">
    <property type="protein sequence ID" value="MDL4843103.1"/>
    <property type="molecule type" value="Genomic_DNA"/>
</dbReference>
<keyword evidence="3" id="KW-1185">Reference proteome</keyword>
<evidence type="ECO:0000313" key="2">
    <source>
        <dbReference type="EMBL" id="MDL4843103.1"/>
    </source>
</evidence>
<dbReference type="PROSITE" id="PS51186">
    <property type="entry name" value="GNAT"/>
    <property type="match status" value="1"/>
</dbReference>
<evidence type="ECO:0000259" key="1">
    <source>
        <dbReference type="PROSITE" id="PS51186"/>
    </source>
</evidence>
<sequence length="156" mass="18224">MHIRNLDTQDFQRILPLVDNWWDGRKMSHLLPRFLFEHFQNTSFVIEKQGEIIGFLIGFLSQSNVHSAYIHFIGIDPNYRRAGLASELYTHFFQTVEKYRVKTVHCITSPINKKSIEYHMKTGFSILLGDQNINGLDVHSNYDGEGNDRVVFVKHL</sequence>
<dbReference type="InterPro" id="IPR016181">
    <property type="entry name" value="Acyl_CoA_acyltransferase"/>
</dbReference>
<dbReference type="Pfam" id="PF00583">
    <property type="entry name" value="Acetyltransf_1"/>
    <property type="match status" value="1"/>
</dbReference>
<reference evidence="2 3" key="1">
    <citation type="submission" date="2023-06" db="EMBL/GenBank/DDBJ databases">
        <title>Aquibacillus rhizosphaerae LR5S19.</title>
        <authorList>
            <person name="Sun J.-Q."/>
        </authorList>
    </citation>
    <scope>NUCLEOTIDE SEQUENCE [LARGE SCALE GENOMIC DNA]</scope>
    <source>
        <strain evidence="2 3">LR5S19</strain>
    </source>
</reference>
<protein>
    <submittedName>
        <fullName evidence="2">GNAT family N-acetyltransferase</fullName>
    </submittedName>
</protein>
<feature type="domain" description="N-acetyltransferase" evidence="1">
    <location>
        <begin position="1"/>
        <end position="156"/>
    </location>
</feature>
<comment type="caution">
    <text evidence="2">The sequence shown here is derived from an EMBL/GenBank/DDBJ whole genome shotgun (WGS) entry which is preliminary data.</text>
</comment>
<dbReference type="InterPro" id="IPR000182">
    <property type="entry name" value="GNAT_dom"/>
</dbReference>
<gene>
    <name evidence="2" type="ORF">QQS35_21935</name>
</gene>
<dbReference type="SUPFAM" id="SSF55729">
    <property type="entry name" value="Acyl-CoA N-acyltransferases (Nat)"/>
    <property type="match status" value="1"/>
</dbReference>
<organism evidence="2 3">
    <name type="scientific">Aquibacillus rhizosphaerae</name>
    <dbReference type="NCBI Taxonomy" id="3051431"/>
    <lineage>
        <taxon>Bacteria</taxon>
        <taxon>Bacillati</taxon>
        <taxon>Bacillota</taxon>
        <taxon>Bacilli</taxon>
        <taxon>Bacillales</taxon>
        <taxon>Bacillaceae</taxon>
        <taxon>Aquibacillus</taxon>
    </lineage>
</organism>
<dbReference type="Gene3D" id="3.40.630.30">
    <property type="match status" value="1"/>
</dbReference>
<evidence type="ECO:0000313" key="3">
    <source>
        <dbReference type="Proteomes" id="UP001235343"/>
    </source>
</evidence>
<dbReference type="PIRSF" id="PIRSF037663">
    <property type="entry name" value="Acetyltransf_GNAT_prd"/>
    <property type="match status" value="1"/>
</dbReference>
<name>A0ABT7LB57_9BACI</name>
<dbReference type="InterPro" id="IPR017255">
    <property type="entry name" value="AcTrfase_GNAT_prd"/>
</dbReference>
<dbReference type="Proteomes" id="UP001235343">
    <property type="component" value="Unassembled WGS sequence"/>
</dbReference>
<accession>A0ABT7LB57</accession>
<dbReference type="CDD" id="cd04301">
    <property type="entry name" value="NAT_SF"/>
    <property type="match status" value="1"/>
</dbReference>
<proteinExistence type="predicted"/>